<protein>
    <recommendedName>
        <fullName evidence="3">Cupin type-1 domain-containing protein</fullName>
    </recommendedName>
</protein>
<evidence type="ECO:0000313" key="5">
    <source>
        <dbReference type="Proteomes" id="UP000306102"/>
    </source>
</evidence>
<gene>
    <name evidence="4" type="ORF">TEA_025727</name>
</gene>
<organism evidence="4 5">
    <name type="scientific">Camellia sinensis var. sinensis</name>
    <name type="common">China tea</name>
    <dbReference type="NCBI Taxonomy" id="542762"/>
    <lineage>
        <taxon>Eukaryota</taxon>
        <taxon>Viridiplantae</taxon>
        <taxon>Streptophyta</taxon>
        <taxon>Embryophyta</taxon>
        <taxon>Tracheophyta</taxon>
        <taxon>Spermatophyta</taxon>
        <taxon>Magnoliopsida</taxon>
        <taxon>eudicotyledons</taxon>
        <taxon>Gunneridae</taxon>
        <taxon>Pentapetalae</taxon>
        <taxon>asterids</taxon>
        <taxon>Ericales</taxon>
        <taxon>Theaceae</taxon>
        <taxon>Camellia</taxon>
    </lineage>
</organism>
<dbReference type="Pfam" id="PF00190">
    <property type="entry name" value="Cupin_1"/>
    <property type="match status" value="1"/>
</dbReference>
<evidence type="ECO:0000256" key="1">
    <source>
        <dbReference type="SAM" id="MobiDB-lite"/>
    </source>
</evidence>
<feature type="domain" description="Cupin type-1" evidence="3">
    <location>
        <begin position="63"/>
        <end position="101"/>
    </location>
</feature>
<feature type="region of interest" description="Disordered" evidence="1">
    <location>
        <begin position="103"/>
        <end position="126"/>
    </location>
</feature>
<sequence>MMRRTMTITMELPPHCRPGVLPGKMLDFIDAPAYFGPGGENPELYFSAVSSSLLKAALNVNPIVKTNGLMTAPYYHSRATKIAVVTNGEGYFEIACPHLSSSEFGGSGSSRGRQEGAEDRTSSNTGAVAQATRNATVFSKLDTRDHVIGKDGTKLLMLGLMEFDDGFIKMFEASPLFANFSVAPIVLTATFVLALLRMIAIFIVSLFIILFISKWQDNMIKFQDAHRSEPSGVPITPEQLPGKVLKQRPGYVKGLGLRPSSSIRTTTASSDSDYVRRLEMELEEQNKEIQL</sequence>
<dbReference type="SUPFAM" id="SSF51182">
    <property type="entry name" value="RmlC-like cupins"/>
    <property type="match status" value="1"/>
</dbReference>
<dbReference type="EMBL" id="SDRB02010448">
    <property type="protein sequence ID" value="THG06368.1"/>
    <property type="molecule type" value="Genomic_DNA"/>
</dbReference>
<evidence type="ECO:0000259" key="3">
    <source>
        <dbReference type="Pfam" id="PF00190"/>
    </source>
</evidence>
<dbReference type="Proteomes" id="UP000306102">
    <property type="component" value="Unassembled WGS sequence"/>
</dbReference>
<dbReference type="Gene3D" id="2.60.120.10">
    <property type="entry name" value="Jelly Rolls"/>
    <property type="match status" value="1"/>
</dbReference>
<keyword evidence="2" id="KW-1133">Transmembrane helix</keyword>
<keyword evidence="5" id="KW-1185">Reference proteome</keyword>
<feature type="compositionally biased region" description="Basic and acidic residues" evidence="1">
    <location>
        <begin position="112"/>
        <end position="121"/>
    </location>
</feature>
<dbReference type="AlphaFoldDB" id="A0A4S4DT03"/>
<dbReference type="InterPro" id="IPR014710">
    <property type="entry name" value="RmlC-like_jellyroll"/>
</dbReference>
<reference evidence="4 5" key="1">
    <citation type="journal article" date="2018" name="Proc. Natl. Acad. Sci. U.S.A.">
        <title>Draft genome sequence of Camellia sinensis var. sinensis provides insights into the evolution of the tea genome and tea quality.</title>
        <authorList>
            <person name="Wei C."/>
            <person name="Yang H."/>
            <person name="Wang S."/>
            <person name="Zhao J."/>
            <person name="Liu C."/>
            <person name="Gao L."/>
            <person name="Xia E."/>
            <person name="Lu Y."/>
            <person name="Tai Y."/>
            <person name="She G."/>
            <person name="Sun J."/>
            <person name="Cao H."/>
            <person name="Tong W."/>
            <person name="Gao Q."/>
            <person name="Li Y."/>
            <person name="Deng W."/>
            <person name="Jiang X."/>
            <person name="Wang W."/>
            <person name="Chen Q."/>
            <person name="Zhang S."/>
            <person name="Li H."/>
            <person name="Wu J."/>
            <person name="Wang P."/>
            <person name="Li P."/>
            <person name="Shi C."/>
            <person name="Zheng F."/>
            <person name="Jian J."/>
            <person name="Huang B."/>
            <person name="Shan D."/>
            <person name="Shi M."/>
            <person name="Fang C."/>
            <person name="Yue Y."/>
            <person name="Li F."/>
            <person name="Li D."/>
            <person name="Wei S."/>
            <person name="Han B."/>
            <person name="Jiang C."/>
            <person name="Yin Y."/>
            <person name="Xia T."/>
            <person name="Zhang Z."/>
            <person name="Bennetzen J.L."/>
            <person name="Zhao S."/>
            <person name="Wan X."/>
        </authorList>
    </citation>
    <scope>NUCLEOTIDE SEQUENCE [LARGE SCALE GENOMIC DNA]</scope>
    <source>
        <strain evidence="5">cv. Shuchazao</strain>
        <tissue evidence="4">Leaf</tissue>
    </source>
</reference>
<dbReference type="InterPro" id="IPR011051">
    <property type="entry name" value="RmlC_Cupin_sf"/>
</dbReference>
<keyword evidence="2" id="KW-0472">Membrane</keyword>
<feature type="transmembrane region" description="Helical" evidence="2">
    <location>
        <begin position="185"/>
        <end position="212"/>
    </location>
</feature>
<keyword evidence="2" id="KW-0812">Transmembrane</keyword>
<comment type="caution">
    <text evidence="4">The sequence shown here is derived from an EMBL/GenBank/DDBJ whole genome shotgun (WGS) entry which is preliminary data.</text>
</comment>
<dbReference type="InterPro" id="IPR006045">
    <property type="entry name" value="Cupin_1"/>
</dbReference>
<evidence type="ECO:0000313" key="4">
    <source>
        <dbReference type="EMBL" id="THG06368.1"/>
    </source>
</evidence>
<evidence type="ECO:0000256" key="2">
    <source>
        <dbReference type="SAM" id="Phobius"/>
    </source>
</evidence>
<name>A0A4S4DT03_CAMSN</name>
<proteinExistence type="predicted"/>
<accession>A0A4S4DT03</accession>